<dbReference type="Proteomes" id="UP000053477">
    <property type="component" value="Unassembled WGS sequence"/>
</dbReference>
<dbReference type="STRING" id="27342.A0A0H2RLI9"/>
<dbReference type="PROSITE" id="PS00678">
    <property type="entry name" value="WD_REPEATS_1"/>
    <property type="match status" value="1"/>
</dbReference>
<dbReference type="PROSITE" id="PS50082">
    <property type="entry name" value="WD_REPEATS_2"/>
    <property type="match status" value="2"/>
</dbReference>
<proteinExistence type="predicted"/>
<comment type="subcellular location">
    <subcellularLocation>
        <location evidence="1">Cytoplasm</location>
    </subcellularLocation>
</comment>
<dbReference type="PANTHER" id="PTHR46853:SF1">
    <property type="entry name" value="METHYLOSOME PROTEIN 50"/>
    <property type="match status" value="1"/>
</dbReference>
<keyword evidence="2" id="KW-0963">Cytoplasm</keyword>
<feature type="repeat" description="WD" evidence="5">
    <location>
        <begin position="28"/>
        <end position="70"/>
    </location>
</feature>
<dbReference type="InterPro" id="IPR019775">
    <property type="entry name" value="WD40_repeat_CS"/>
</dbReference>
<evidence type="ECO:0000256" key="1">
    <source>
        <dbReference type="ARBA" id="ARBA00004496"/>
    </source>
</evidence>
<dbReference type="InParanoid" id="A0A0H2RLI9"/>
<sequence>FITGGYDRAIELWTVEKSLCSAVSVSLTIHHHSTIYSLTTLKDTSQKVVSSGADCIVNIWDLASERTIKSLRTSNMVYHVHATERPGCVLYEVAHRDSQFELHDYRAHLGRPSLRFGFITSAVNGRYMKGDIRGNTFVSGDRNGNIRHWDLRNVREPLQNVEVFPGQKIVQTAFDGDALAIVPEDNSLLFLNVKEGE</sequence>
<name>A0A0H2RLI9_9AGAM</name>
<organism evidence="6 7">
    <name type="scientific">Schizopora paradoxa</name>
    <dbReference type="NCBI Taxonomy" id="27342"/>
    <lineage>
        <taxon>Eukaryota</taxon>
        <taxon>Fungi</taxon>
        <taxon>Dikarya</taxon>
        <taxon>Basidiomycota</taxon>
        <taxon>Agaricomycotina</taxon>
        <taxon>Agaricomycetes</taxon>
        <taxon>Hymenochaetales</taxon>
        <taxon>Schizoporaceae</taxon>
        <taxon>Schizopora</taxon>
    </lineage>
</organism>
<evidence type="ECO:0000256" key="3">
    <source>
        <dbReference type="ARBA" id="ARBA00022574"/>
    </source>
</evidence>
<dbReference type="GO" id="GO:0034709">
    <property type="term" value="C:methylosome"/>
    <property type="evidence" value="ECO:0007669"/>
    <property type="project" value="TreeGrafter"/>
</dbReference>
<evidence type="ECO:0000256" key="5">
    <source>
        <dbReference type="PROSITE-ProRule" id="PRU00221"/>
    </source>
</evidence>
<dbReference type="InterPro" id="IPR015943">
    <property type="entry name" value="WD40/YVTN_repeat-like_dom_sf"/>
</dbReference>
<evidence type="ECO:0000313" key="6">
    <source>
        <dbReference type="EMBL" id="KLO12840.1"/>
    </source>
</evidence>
<dbReference type="AlphaFoldDB" id="A0A0H2RLI9"/>
<keyword evidence="3 5" id="KW-0853">WD repeat</keyword>
<feature type="repeat" description="WD" evidence="5">
    <location>
        <begin position="1"/>
        <end position="23"/>
    </location>
</feature>
<evidence type="ECO:0000256" key="4">
    <source>
        <dbReference type="ARBA" id="ARBA00022737"/>
    </source>
</evidence>
<dbReference type="InterPro" id="IPR001680">
    <property type="entry name" value="WD40_rpt"/>
</dbReference>
<gene>
    <name evidence="6" type="ORF">SCHPADRAFT_828963</name>
</gene>
<protein>
    <submittedName>
        <fullName evidence="6">WD40 repeat-like protein</fullName>
    </submittedName>
</protein>
<dbReference type="Gene3D" id="2.130.10.10">
    <property type="entry name" value="YVTN repeat-like/Quinoprotein amine dehydrogenase"/>
    <property type="match status" value="1"/>
</dbReference>
<keyword evidence="7" id="KW-1185">Reference proteome</keyword>
<dbReference type="InterPro" id="IPR052139">
    <property type="entry name" value="Methylosome_Comp_WDR77"/>
</dbReference>
<dbReference type="Pfam" id="PF00400">
    <property type="entry name" value="WD40"/>
    <property type="match status" value="1"/>
</dbReference>
<dbReference type="OrthoDB" id="1897642at2759"/>
<evidence type="ECO:0000256" key="2">
    <source>
        <dbReference type="ARBA" id="ARBA00022490"/>
    </source>
</evidence>
<feature type="non-terminal residue" evidence="6">
    <location>
        <position position="1"/>
    </location>
</feature>
<dbReference type="InterPro" id="IPR036322">
    <property type="entry name" value="WD40_repeat_dom_sf"/>
</dbReference>
<keyword evidence="4" id="KW-0677">Repeat</keyword>
<reference evidence="6 7" key="1">
    <citation type="submission" date="2015-04" db="EMBL/GenBank/DDBJ databases">
        <title>Complete genome sequence of Schizopora paradoxa KUC8140, a cosmopolitan wood degrader in East Asia.</title>
        <authorList>
            <consortium name="DOE Joint Genome Institute"/>
            <person name="Min B."/>
            <person name="Park H."/>
            <person name="Jang Y."/>
            <person name="Kim J.-J."/>
            <person name="Kim K.H."/>
            <person name="Pangilinan J."/>
            <person name="Lipzen A."/>
            <person name="Riley R."/>
            <person name="Grigoriev I.V."/>
            <person name="Spatafora J.W."/>
            <person name="Choi I.-G."/>
        </authorList>
    </citation>
    <scope>NUCLEOTIDE SEQUENCE [LARGE SCALE GENOMIC DNA]</scope>
    <source>
        <strain evidence="6 7">KUC8140</strain>
    </source>
</reference>
<dbReference type="EMBL" id="KQ085970">
    <property type="protein sequence ID" value="KLO12840.1"/>
    <property type="molecule type" value="Genomic_DNA"/>
</dbReference>
<accession>A0A0H2RLI9</accession>
<dbReference type="SUPFAM" id="SSF50978">
    <property type="entry name" value="WD40 repeat-like"/>
    <property type="match status" value="1"/>
</dbReference>
<evidence type="ECO:0000313" key="7">
    <source>
        <dbReference type="Proteomes" id="UP000053477"/>
    </source>
</evidence>
<dbReference type="SMART" id="SM00320">
    <property type="entry name" value="WD40"/>
    <property type="match status" value="2"/>
</dbReference>
<dbReference type="PANTHER" id="PTHR46853">
    <property type="entry name" value="METHYLOSOME PROTEIN 50"/>
    <property type="match status" value="1"/>
</dbReference>